<dbReference type="EMBL" id="BAAADV010000001">
    <property type="protein sequence ID" value="GAA0669333.1"/>
    <property type="molecule type" value="Genomic_DNA"/>
</dbReference>
<gene>
    <name evidence="1" type="ORF">GCM10009020_14120</name>
</gene>
<evidence type="ECO:0008006" key="3">
    <source>
        <dbReference type="Google" id="ProtNLM"/>
    </source>
</evidence>
<dbReference type="NCBIfam" id="TIGR04088">
    <property type="entry name" value="cognate_SipW"/>
    <property type="match status" value="1"/>
</dbReference>
<dbReference type="RefSeq" id="WP_343773230.1">
    <property type="nucleotide sequence ID" value="NZ_BAAADV010000001.1"/>
</dbReference>
<dbReference type="PROSITE" id="PS51318">
    <property type="entry name" value="TAT"/>
    <property type="match status" value="1"/>
</dbReference>
<evidence type="ECO:0000313" key="2">
    <source>
        <dbReference type="Proteomes" id="UP001500420"/>
    </source>
</evidence>
<organism evidence="1 2">
    <name type="scientific">Natronoarchaeum mannanilyticum</name>
    <dbReference type="NCBI Taxonomy" id="926360"/>
    <lineage>
        <taxon>Archaea</taxon>
        <taxon>Methanobacteriati</taxon>
        <taxon>Methanobacteriota</taxon>
        <taxon>Stenosarchaea group</taxon>
        <taxon>Halobacteria</taxon>
        <taxon>Halobacteriales</taxon>
        <taxon>Natronoarchaeaceae</taxon>
    </lineage>
</organism>
<comment type="caution">
    <text evidence="1">The sequence shown here is derived from an EMBL/GenBank/DDBJ whole genome shotgun (WGS) entry which is preliminary data.</text>
</comment>
<protein>
    <recommendedName>
        <fullName evidence="3">SipW-cognate class signal peptide</fullName>
    </recommendedName>
</protein>
<dbReference type="AlphaFoldDB" id="A0AAV3T7Q6"/>
<dbReference type="InterPro" id="IPR023833">
    <property type="entry name" value="Signal_pept_SipW-depend-type"/>
</dbReference>
<proteinExistence type="predicted"/>
<evidence type="ECO:0000313" key="1">
    <source>
        <dbReference type="EMBL" id="GAA0669333.1"/>
    </source>
</evidence>
<reference evidence="1 2" key="1">
    <citation type="journal article" date="2019" name="Int. J. Syst. Evol. Microbiol.">
        <title>The Global Catalogue of Microorganisms (GCM) 10K type strain sequencing project: providing services to taxonomists for standard genome sequencing and annotation.</title>
        <authorList>
            <consortium name="The Broad Institute Genomics Platform"/>
            <consortium name="The Broad Institute Genome Sequencing Center for Infectious Disease"/>
            <person name="Wu L."/>
            <person name="Ma J."/>
        </authorList>
    </citation>
    <scope>NUCLEOTIDE SEQUENCE [LARGE SCALE GENOMIC DNA]</scope>
    <source>
        <strain evidence="1 2">JCM 16328</strain>
    </source>
</reference>
<sequence>MTDDNHIDLSRRKVLGSLGAIGVASAGAGFGTSAYFNDEESFDNVITAGKLNLMVDYYSYWDQGKAGKGSLSETADGDAVSFELGDVKPGDSGTMAFCPRINSNPAYLWLGGELTENHGNGLTEPEAEVDDADGAGEGELAQSIDVTVSYCELNEVGDKFKPNKDIESSTEIWSGSLADFLTENQMGLPLDGDGDEGGERACFDASGDNTCLCIDWEIPTDVGNEIQTDSVGFDLQFYAEQCRHNDGENNPYCTELSLDLEEQYNQLLDITLPDPYVLEIEVEDENGDPFTGEITAADHGNDEFVWVTDHLGEFDETPENRYGAYVELDFDDDGTAQILFGNVDDADVSYLGLDVNDVTENIEVNVGEVIDGLEVTSMCVSTGIQ</sequence>
<name>A0AAV3T7Q6_9EURY</name>
<keyword evidence="2" id="KW-1185">Reference proteome</keyword>
<dbReference type="Proteomes" id="UP001500420">
    <property type="component" value="Unassembled WGS sequence"/>
</dbReference>
<accession>A0AAV3T7Q6</accession>
<dbReference type="InterPro" id="IPR006311">
    <property type="entry name" value="TAT_signal"/>
</dbReference>